<evidence type="ECO:0000256" key="5">
    <source>
        <dbReference type="SAM" id="Phobius"/>
    </source>
</evidence>
<evidence type="ECO:0000259" key="6">
    <source>
        <dbReference type="Pfam" id="PF01284"/>
    </source>
</evidence>
<evidence type="ECO:0000313" key="7">
    <source>
        <dbReference type="EMBL" id="KAL2266862.1"/>
    </source>
</evidence>
<dbReference type="EMBL" id="JAZGUE010000004">
    <property type="protein sequence ID" value="KAL2266862.1"/>
    <property type="molecule type" value="Genomic_DNA"/>
</dbReference>
<proteinExistence type="predicted"/>
<sequence length="191" mass="20329">MTVLKPISLGFRVLEFLMALTVLALAADFIRKQVLGSAPVTTRYTTFTGGFGMIVCGVTAASVRFSFIPGLVALGLDALAGLFFLGGGIAWAYGLRNVDGCTNDLNMLNNHLLNRGSVQVGDETGYGIVEPGDDKDPGALYRRLRGNCQRAQAVEILQFLCFGVATFLAVAGFYMVRQGMTGGSRRGAYVA</sequence>
<dbReference type="InterPro" id="IPR008253">
    <property type="entry name" value="Marvel"/>
</dbReference>
<organism evidence="7 8">
    <name type="scientific">Remersonia thermophila</name>
    <dbReference type="NCBI Taxonomy" id="72144"/>
    <lineage>
        <taxon>Eukaryota</taxon>
        <taxon>Fungi</taxon>
        <taxon>Dikarya</taxon>
        <taxon>Ascomycota</taxon>
        <taxon>Pezizomycotina</taxon>
        <taxon>Sordariomycetes</taxon>
        <taxon>Sordariomycetidae</taxon>
        <taxon>Sordariales</taxon>
        <taxon>Sordariales incertae sedis</taxon>
        <taxon>Remersonia</taxon>
    </lineage>
</organism>
<keyword evidence="8" id="KW-1185">Reference proteome</keyword>
<dbReference type="PANTHER" id="PTHR28165">
    <property type="entry name" value="NON-CLASSICAL EXPORT PROTEIN 2-RELATED"/>
    <property type="match status" value="1"/>
</dbReference>
<gene>
    <name evidence="7" type="ORF">VTJ83DRAFT_4139</name>
</gene>
<comment type="subcellular location">
    <subcellularLocation>
        <location evidence="1">Membrane</location>
        <topology evidence="1">Multi-pass membrane protein</topology>
    </subcellularLocation>
</comment>
<name>A0ABR4D9B2_9PEZI</name>
<feature type="transmembrane region" description="Helical" evidence="5">
    <location>
        <begin position="156"/>
        <end position="176"/>
    </location>
</feature>
<evidence type="ECO:0000313" key="8">
    <source>
        <dbReference type="Proteomes" id="UP001600064"/>
    </source>
</evidence>
<evidence type="ECO:0000256" key="1">
    <source>
        <dbReference type="ARBA" id="ARBA00004141"/>
    </source>
</evidence>
<evidence type="ECO:0000256" key="2">
    <source>
        <dbReference type="ARBA" id="ARBA00022692"/>
    </source>
</evidence>
<keyword evidence="2 5" id="KW-0812">Transmembrane</keyword>
<feature type="transmembrane region" description="Helical" evidence="5">
    <location>
        <begin position="42"/>
        <end position="63"/>
    </location>
</feature>
<dbReference type="RefSeq" id="XP_070865589.1">
    <property type="nucleotide sequence ID" value="XM_071010595.1"/>
</dbReference>
<dbReference type="PANTHER" id="PTHR28165:SF2">
    <property type="entry name" value="MARVEL DOMAIN-CONTAINING PROTEIN"/>
    <property type="match status" value="1"/>
</dbReference>
<keyword evidence="4 5" id="KW-0472">Membrane</keyword>
<feature type="domain" description="MARVEL" evidence="6">
    <location>
        <begin position="8"/>
        <end position="169"/>
    </location>
</feature>
<comment type="caution">
    <text evidence="7">The sequence shown here is derived from an EMBL/GenBank/DDBJ whole genome shotgun (WGS) entry which is preliminary data.</text>
</comment>
<dbReference type="InterPro" id="IPR052649">
    <property type="entry name" value="NCE102-like"/>
</dbReference>
<keyword evidence="3 5" id="KW-1133">Transmembrane helix</keyword>
<dbReference type="Pfam" id="PF01284">
    <property type="entry name" value="MARVEL"/>
    <property type="match status" value="1"/>
</dbReference>
<feature type="transmembrane region" description="Helical" evidence="5">
    <location>
        <begin position="12"/>
        <end position="30"/>
    </location>
</feature>
<protein>
    <recommendedName>
        <fullName evidence="6">MARVEL domain-containing protein</fullName>
    </recommendedName>
</protein>
<dbReference type="Proteomes" id="UP001600064">
    <property type="component" value="Unassembled WGS sequence"/>
</dbReference>
<feature type="transmembrane region" description="Helical" evidence="5">
    <location>
        <begin position="70"/>
        <end position="93"/>
    </location>
</feature>
<evidence type="ECO:0000256" key="3">
    <source>
        <dbReference type="ARBA" id="ARBA00022989"/>
    </source>
</evidence>
<reference evidence="7 8" key="1">
    <citation type="journal article" date="2024" name="Commun. Biol.">
        <title>Comparative genomic analysis of thermophilic fungi reveals convergent evolutionary adaptations and gene losses.</title>
        <authorList>
            <person name="Steindorff A.S."/>
            <person name="Aguilar-Pontes M.V."/>
            <person name="Robinson A.J."/>
            <person name="Andreopoulos B."/>
            <person name="LaButti K."/>
            <person name="Kuo A."/>
            <person name="Mondo S."/>
            <person name="Riley R."/>
            <person name="Otillar R."/>
            <person name="Haridas S."/>
            <person name="Lipzen A."/>
            <person name="Grimwood J."/>
            <person name="Schmutz J."/>
            <person name="Clum A."/>
            <person name="Reid I.D."/>
            <person name="Moisan M.C."/>
            <person name="Butler G."/>
            <person name="Nguyen T.T.M."/>
            <person name="Dewar K."/>
            <person name="Conant G."/>
            <person name="Drula E."/>
            <person name="Henrissat B."/>
            <person name="Hansel C."/>
            <person name="Singer S."/>
            <person name="Hutchinson M.I."/>
            <person name="de Vries R.P."/>
            <person name="Natvig D.O."/>
            <person name="Powell A.J."/>
            <person name="Tsang A."/>
            <person name="Grigoriev I.V."/>
        </authorList>
    </citation>
    <scope>NUCLEOTIDE SEQUENCE [LARGE SCALE GENOMIC DNA]</scope>
    <source>
        <strain evidence="7 8">ATCC 22073</strain>
    </source>
</reference>
<evidence type="ECO:0000256" key="4">
    <source>
        <dbReference type="ARBA" id="ARBA00023136"/>
    </source>
</evidence>
<accession>A0ABR4D9B2</accession>
<dbReference type="GeneID" id="98125239"/>